<reference evidence="1 2" key="1">
    <citation type="journal article" date="2019" name="Genome Biol. Evol.">
        <title>Whole-Genome Sequencing of the Giant Devil Catfish, Bagarius yarrelli.</title>
        <authorList>
            <person name="Jiang W."/>
            <person name="Lv Y."/>
            <person name="Cheng L."/>
            <person name="Yang K."/>
            <person name="Chao B."/>
            <person name="Wang X."/>
            <person name="Li Y."/>
            <person name="Pan X."/>
            <person name="You X."/>
            <person name="Zhang Y."/>
            <person name="Yang J."/>
            <person name="Li J."/>
            <person name="Zhang X."/>
            <person name="Liu S."/>
            <person name="Sun C."/>
            <person name="Yang J."/>
            <person name="Shi Q."/>
        </authorList>
    </citation>
    <scope>NUCLEOTIDE SEQUENCE [LARGE SCALE GENOMIC DNA]</scope>
    <source>
        <strain evidence="1">JWS20170419001</strain>
        <tissue evidence="1">Muscle</tissue>
    </source>
</reference>
<accession>A0A556V3W3</accession>
<gene>
    <name evidence="1" type="ORF">Baya_12785</name>
</gene>
<dbReference type="EMBL" id="VCAZ01000112">
    <property type="protein sequence ID" value="TST73077.1"/>
    <property type="molecule type" value="Genomic_DNA"/>
</dbReference>
<comment type="caution">
    <text evidence="1">The sequence shown here is derived from an EMBL/GenBank/DDBJ whole genome shotgun (WGS) entry which is preliminary data.</text>
</comment>
<dbReference type="Proteomes" id="UP000319801">
    <property type="component" value="Unassembled WGS sequence"/>
</dbReference>
<proteinExistence type="predicted"/>
<keyword evidence="2" id="KW-1185">Reference proteome</keyword>
<evidence type="ECO:0000313" key="1">
    <source>
        <dbReference type="EMBL" id="TST73077.1"/>
    </source>
</evidence>
<sequence>MDIKSTLNLKSTVWRQFAKLLPEKGEVSYSVSGGSIAKDLCWFSVGDNTEFHTPLQVLESSLLCDAYVWEGSLQDAHNGANESPVVGIRQSGSDAVRIAYGRVRWGGMDNANTARVNV</sequence>
<organism evidence="1 2">
    <name type="scientific">Bagarius yarrelli</name>
    <name type="common">Goonch</name>
    <name type="synonym">Bagrus yarrelli</name>
    <dbReference type="NCBI Taxonomy" id="175774"/>
    <lineage>
        <taxon>Eukaryota</taxon>
        <taxon>Metazoa</taxon>
        <taxon>Chordata</taxon>
        <taxon>Craniata</taxon>
        <taxon>Vertebrata</taxon>
        <taxon>Euteleostomi</taxon>
        <taxon>Actinopterygii</taxon>
        <taxon>Neopterygii</taxon>
        <taxon>Teleostei</taxon>
        <taxon>Ostariophysi</taxon>
        <taxon>Siluriformes</taxon>
        <taxon>Sisoridae</taxon>
        <taxon>Sisorinae</taxon>
        <taxon>Bagarius</taxon>
    </lineage>
</organism>
<evidence type="ECO:0000313" key="2">
    <source>
        <dbReference type="Proteomes" id="UP000319801"/>
    </source>
</evidence>
<dbReference type="AlphaFoldDB" id="A0A556V3W3"/>
<name>A0A556V3W3_BAGYA</name>
<protein>
    <submittedName>
        <fullName evidence="1">Uncharacterized protein</fullName>
    </submittedName>
</protein>